<dbReference type="AlphaFoldDB" id="A0A4D6YLX6"/>
<evidence type="ECO:0000313" key="7">
    <source>
        <dbReference type="EMBL" id="QCI27080.1"/>
    </source>
</evidence>
<dbReference type="GO" id="GO:0004519">
    <property type="term" value="F:endonuclease activity"/>
    <property type="evidence" value="ECO:0007669"/>
    <property type="project" value="UniProtKB-KW"/>
</dbReference>
<keyword evidence="5" id="KW-0694">RNA-binding</keyword>
<dbReference type="SMART" id="SM00463">
    <property type="entry name" value="SMR"/>
    <property type="match status" value="1"/>
</dbReference>
<dbReference type="GO" id="GO:0019843">
    <property type="term" value="F:rRNA binding"/>
    <property type="evidence" value="ECO:0007669"/>
    <property type="project" value="UniProtKB-KW"/>
</dbReference>
<dbReference type="EMBL" id="CP032996">
    <property type="protein sequence ID" value="QCI27080.1"/>
    <property type="molecule type" value="Genomic_DNA"/>
</dbReference>
<organism evidence="7 8">
    <name type="scientific">Buchnera aphidicola</name>
    <name type="common">Therioaphis trifolii</name>
    <dbReference type="NCBI Taxonomy" id="1241884"/>
    <lineage>
        <taxon>Bacteria</taxon>
        <taxon>Pseudomonadati</taxon>
        <taxon>Pseudomonadota</taxon>
        <taxon>Gammaproteobacteria</taxon>
        <taxon>Enterobacterales</taxon>
        <taxon>Erwiniaceae</taxon>
        <taxon>Buchnera</taxon>
    </lineage>
</organism>
<dbReference type="PROSITE" id="PS50828">
    <property type="entry name" value="SMR"/>
    <property type="match status" value="1"/>
</dbReference>
<evidence type="ECO:0000256" key="1">
    <source>
        <dbReference type="ARBA" id="ARBA00022722"/>
    </source>
</evidence>
<feature type="domain" description="Smr" evidence="6">
    <location>
        <begin position="98"/>
        <end position="173"/>
    </location>
</feature>
<name>A0A4D6YLX6_9GAMM</name>
<dbReference type="Gene3D" id="3.30.1370.110">
    <property type="match status" value="1"/>
</dbReference>
<evidence type="ECO:0000256" key="3">
    <source>
        <dbReference type="ARBA" id="ARBA00022759"/>
    </source>
</evidence>
<dbReference type="PANTHER" id="PTHR35562">
    <property type="entry name" value="DNA ENDONUCLEASE SMRA-RELATED"/>
    <property type="match status" value="1"/>
</dbReference>
<keyword evidence="8" id="KW-1185">Reference proteome</keyword>
<dbReference type="RefSeq" id="WP_158349346.1">
    <property type="nucleotide sequence ID" value="NZ_CP032996.1"/>
</dbReference>
<proteinExistence type="predicted"/>
<evidence type="ECO:0000313" key="8">
    <source>
        <dbReference type="Proteomes" id="UP000298603"/>
    </source>
</evidence>
<evidence type="ECO:0000259" key="6">
    <source>
        <dbReference type="PROSITE" id="PS50828"/>
    </source>
</evidence>
<protein>
    <submittedName>
        <fullName evidence="7">Endonuclease SmrB</fullName>
    </submittedName>
</protein>
<gene>
    <name evidence="7" type="primary">smrB</name>
    <name evidence="7" type="ORF">D9V81_00385</name>
</gene>
<dbReference type="GO" id="GO:0016787">
    <property type="term" value="F:hydrolase activity"/>
    <property type="evidence" value="ECO:0007669"/>
    <property type="project" value="UniProtKB-KW"/>
</dbReference>
<dbReference type="InterPro" id="IPR036063">
    <property type="entry name" value="Smr_dom_sf"/>
</dbReference>
<keyword evidence="3 7" id="KW-0255">Endonuclease</keyword>
<dbReference type="Pfam" id="PF01713">
    <property type="entry name" value="Smr"/>
    <property type="match status" value="1"/>
</dbReference>
<dbReference type="OrthoDB" id="5795446at2"/>
<evidence type="ECO:0000256" key="5">
    <source>
        <dbReference type="ARBA" id="ARBA00022884"/>
    </source>
</evidence>
<evidence type="ECO:0000256" key="2">
    <source>
        <dbReference type="ARBA" id="ARBA00022730"/>
    </source>
</evidence>
<reference evidence="7 8" key="1">
    <citation type="submission" date="2018-10" db="EMBL/GenBank/DDBJ databases">
        <title>Comparative functional genomics of the obligate endosymbiont Buchnera aphidicola.</title>
        <authorList>
            <person name="Chong R.A."/>
        </authorList>
    </citation>
    <scope>NUCLEOTIDE SEQUENCE [LARGE SCALE GENOMIC DNA]</scope>
    <source>
        <strain evidence="7 8">Tma</strain>
    </source>
</reference>
<accession>A0A4D6YLX6</accession>
<dbReference type="NCBIfam" id="NF003432">
    <property type="entry name" value="PRK04946.1"/>
    <property type="match status" value="1"/>
</dbReference>
<keyword evidence="4" id="KW-0378">Hydrolase</keyword>
<sequence length="178" mass="21158">MKKKKNPILDDLSCFYKELKDVKKMKQDTVFHSKPYKLYQKNIEKRNICNQDAHIQFFNTNSYKNIIKKNSVSYVRENSLNHELIKLKNKVYIPEITLDLHGLNQLQSKKELGKIIILCCEQKIFCFSVIHGHGKNILKNQIPIWLSNHPNVLSFCQLKKKFKKNTTLYVLIDYNNHY</sequence>
<dbReference type="InterPro" id="IPR022990">
    <property type="entry name" value="SmrB-like"/>
</dbReference>
<keyword evidence="1" id="KW-0540">Nuclease</keyword>
<keyword evidence="2" id="KW-0699">rRNA-binding</keyword>
<dbReference type="PANTHER" id="PTHR35562:SF1">
    <property type="entry name" value="UPF0115 PROTEIN YFCN"/>
    <property type="match status" value="1"/>
</dbReference>
<dbReference type="Proteomes" id="UP000298603">
    <property type="component" value="Chromosome"/>
</dbReference>
<dbReference type="SUPFAM" id="SSF160443">
    <property type="entry name" value="SMR domain-like"/>
    <property type="match status" value="1"/>
</dbReference>
<evidence type="ECO:0000256" key="4">
    <source>
        <dbReference type="ARBA" id="ARBA00022801"/>
    </source>
</evidence>
<dbReference type="InterPro" id="IPR002625">
    <property type="entry name" value="Smr_dom"/>
</dbReference>